<gene>
    <name evidence="1" type="ORF">PTKU64_21870</name>
</gene>
<sequence length="157" mass="16718">MNKITTPKGIAGNLFLARPDTKFGTKGFYKVGITLNAAEVGQMVEACNEEATRAFGPKNVAKVKMPFEVNAHGTVTFKFGSRSRPNLYDSTATLLEPGVIDALRIGYGSTIRVKGETATYERFGGGVLLLMHEVQIIDLVESGGFAPDVGGSFVAEG</sequence>
<evidence type="ECO:0008006" key="3">
    <source>
        <dbReference type="Google" id="ProtNLM"/>
    </source>
</evidence>
<dbReference type="Gene3D" id="2.40.50.140">
    <property type="entry name" value="Nucleic acid-binding proteins"/>
    <property type="match status" value="1"/>
</dbReference>
<accession>A0ABM7THV8</accession>
<dbReference type="InterPro" id="IPR012340">
    <property type="entry name" value="NA-bd_OB-fold"/>
</dbReference>
<name>A0ABM7THV8_9BURK</name>
<organism evidence="1 2">
    <name type="scientific">Paraburkholderia terrae</name>
    <dbReference type="NCBI Taxonomy" id="311230"/>
    <lineage>
        <taxon>Bacteria</taxon>
        <taxon>Pseudomonadati</taxon>
        <taxon>Pseudomonadota</taxon>
        <taxon>Betaproteobacteria</taxon>
        <taxon>Burkholderiales</taxon>
        <taxon>Burkholderiaceae</taxon>
        <taxon>Paraburkholderia</taxon>
    </lineage>
</organism>
<keyword evidence="2" id="KW-1185">Reference proteome</keyword>
<dbReference type="Proteomes" id="UP001319874">
    <property type="component" value="Chromosome 1"/>
</dbReference>
<evidence type="ECO:0000313" key="1">
    <source>
        <dbReference type="EMBL" id="BCZ78512.1"/>
    </source>
</evidence>
<proteinExistence type="predicted"/>
<dbReference type="SUPFAM" id="SSF50249">
    <property type="entry name" value="Nucleic acid-binding proteins"/>
    <property type="match status" value="1"/>
</dbReference>
<evidence type="ECO:0000313" key="2">
    <source>
        <dbReference type="Proteomes" id="UP001319874"/>
    </source>
</evidence>
<dbReference type="RefSeq" id="WP_229511864.1">
    <property type="nucleotide sequence ID" value="NZ_AP024955.1"/>
</dbReference>
<protein>
    <recommendedName>
        <fullName evidence="3">Single-stranded DNA-binding protein</fullName>
    </recommendedName>
</protein>
<reference evidence="1 2" key="1">
    <citation type="journal article" date="2022" name="Front. Microbiol.">
        <title>Identification and characterization of a novel class of self-sufficient cytochrome P450 hydroxylase involved in cyclohexanecarboxylate degradation in Paraburkholderia terrae strain KU-64.</title>
        <authorList>
            <person name="Yamamoto T."/>
            <person name="Hasegawa Y."/>
            <person name="Iwaki H."/>
        </authorList>
    </citation>
    <scope>NUCLEOTIDE SEQUENCE [LARGE SCALE GENOMIC DNA]</scope>
    <source>
        <strain evidence="1 2">KU-64</strain>
    </source>
</reference>
<dbReference type="EMBL" id="AP024955">
    <property type="protein sequence ID" value="BCZ78512.1"/>
    <property type="molecule type" value="Genomic_DNA"/>
</dbReference>